<keyword evidence="2 7" id="KW-0699">rRNA-binding</keyword>
<dbReference type="KEGG" id="cdes:C0J27_01065"/>
<accession>A0A345ZAM3</accession>
<keyword evidence="3 7" id="KW-0694">RNA-binding</keyword>
<dbReference type="Gene3D" id="4.10.830.30">
    <property type="entry name" value="Ribosomal protein L31"/>
    <property type="match status" value="1"/>
</dbReference>
<dbReference type="Pfam" id="PF01197">
    <property type="entry name" value="Ribosomal_L31"/>
    <property type="match status" value="1"/>
</dbReference>
<dbReference type="OrthoDB" id="9803251at2"/>
<sequence>MKSGIHPVVHAVDVKCTCGASFAMKSTMPGISSTLCSQCHPFFTGQQKYVDAAGRIDKFNKKYGQQK</sequence>
<evidence type="ECO:0000256" key="1">
    <source>
        <dbReference type="ARBA" id="ARBA00009296"/>
    </source>
</evidence>
<comment type="subunit">
    <text evidence="7">Part of the 50S ribosomal subunit.</text>
</comment>
<keyword evidence="4 7" id="KW-0689">Ribosomal protein</keyword>
<comment type="function">
    <text evidence="7">Binds the 23S rRNA.</text>
</comment>
<organism evidence="8 9">
    <name type="scientific">Candidatus Chromulinivorax destructor</name>
    <dbReference type="NCBI Taxonomy" id="2066483"/>
    <lineage>
        <taxon>Bacteria</taxon>
        <taxon>Candidatus Babelota</taxon>
        <taxon>Candidatus Babeliae</taxon>
        <taxon>Candidatus Babeliales</taxon>
        <taxon>Candidatus Chromulinivoraceae</taxon>
        <taxon>Candidatus Chromulinivorax</taxon>
    </lineage>
</organism>
<evidence type="ECO:0000256" key="4">
    <source>
        <dbReference type="ARBA" id="ARBA00022980"/>
    </source>
</evidence>
<keyword evidence="7" id="KW-0479">Metal-binding</keyword>
<dbReference type="GO" id="GO:0003735">
    <property type="term" value="F:structural constituent of ribosome"/>
    <property type="evidence" value="ECO:0007669"/>
    <property type="project" value="InterPro"/>
</dbReference>
<dbReference type="GO" id="GO:0019843">
    <property type="term" value="F:rRNA binding"/>
    <property type="evidence" value="ECO:0007669"/>
    <property type="project" value="UniProtKB-KW"/>
</dbReference>
<evidence type="ECO:0000256" key="6">
    <source>
        <dbReference type="ARBA" id="ARBA00035687"/>
    </source>
</evidence>
<evidence type="ECO:0000256" key="7">
    <source>
        <dbReference type="HAMAP-Rule" id="MF_00501"/>
    </source>
</evidence>
<proteinExistence type="inferred from homology"/>
<keyword evidence="9" id="KW-1185">Reference proteome</keyword>
<dbReference type="NCBIfam" id="TIGR00105">
    <property type="entry name" value="L31"/>
    <property type="match status" value="1"/>
</dbReference>
<dbReference type="EMBL" id="CP025544">
    <property type="protein sequence ID" value="AXK60340.1"/>
    <property type="molecule type" value="Genomic_DNA"/>
</dbReference>
<dbReference type="GO" id="GO:1990904">
    <property type="term" value="C:ribonucleoprotein complex"/>
    <property type="evidence" value="ECO:0007669"/>
    <property type="project" value="UniProtKB-KW"/>
</dbReference>
<reference evidence="8 9" key="1">
    <citation type="submission" date="2017-12" db="EMBL/GenBank/DDBJ databases">
        <title>Chromulinavorax destructans is a abundant pathogen of dominant heterotrophic picoflagllates.</title>
        <authorList>
            <person name="Deeg C.M."/>
            <person name="Zimmer M."/>
            <person name="Suttle C.A."/>
        </authorList>
    </citation>
    <scope>NUCLEOTIDE SEQUENCE [LARGE SCALE GENOMIC DNA]</scope>
    <source>
        <strain evidence="8 9">SeV1</strain>
    </source>
</reference>
<gene>
    <name evidence="7" type="primary">rpmE</name>
    <name evidence="8" type="ORF">C0J27_01065</name>
</gene>
<dbReference type="AlphaFoldDB" id="A0A345ZAM3"/>
<feature type="binding site" evidence="7">
    <location>
        <position position="36"/>
    </location>
    <ligand>
        <name>Zn(2+)</name>
        <dbReference type="ChEBI" id="CHEBI:29105"/>
    </ligand>
</feature>
<dbReference type="InterPro" id="IPR042105">
    <property type="entry name" value="Ribosomal_bL31_sf"/>
</dbReference>
<name>A0A345ZAM3_9BACT</name>
<evidence type="ECO:0000313" key="8">
    <source>
        <dbReference type="EMBL" id="AXK60340.1"/>
    </source>
</evidence>
<dbReference type="RefSeq" id="WP_115585355.1">
    <property type="nucleotide sequence ID" value="NZ_CP025544.1"/>
</dbReference>
<dbReference type="GO" id="GO:0046872">
    <property type="term" value="F:metal ion binding"/>
    <property type="evidence" value="ECO:0007669"/>
    <property type="project" value="UniProtKB-KW"/>
</dbReference>
<comment type="cofactor">
    <cofactor evidence="7">
        <name>Zn(2+)</name>
        <dbReference type="ChEBI" id="CHEBI:29105"/>
    </cofactor>
    <text evidence="7">Binds 1 zinc ion per subunit.</text>
</comment>
<dbReference type="HAMAP" id="MF_00501">
    <property type="entry name" value="Ribosomal_bL31_1"/>
    <property type="match status" value="1"/>
</dbReference>
<evidence type="ECO:0000256" key="2">
    <source>
        <dbReference type="ARBA" id="ARBA00022730"/>
    </source>
</evidence>
<evidence type="ECO:0000313" key="9">
    <source>
        <dbReference type="Proteomes" id="UP000254834"/>
    </source>
</evidence>
<feature type="binding site" evidence="7">
    <location>
        <position position="39"/>
    </location>
    <ligand>
        <name>Zn(2+)</name>
        <dbReference type="ChEBI" id="CHEBI:29105"/>
    </ligand>
</feature>
<dbReference type="GO" id="GO:0005840">
    <property type="term" value="C:ribosome"/>
    <property type="evidence" value="ECO:0007669"/>
    <property type="project" value="UniProtKB-KW"/>
</dbReference>
<dbReference type="GO" id="GO:0006412">
    <property type="term" value="P:translation"/>
    <property type="evidence" value="ECO:0007669"/>
    <property type="project" value="UniProtKB-UniRule"/>
</dbReference>
<dbReference type="SUPFAM" id="SSF143800">
    <property type="entry name" value="L28p-like"/>
    <property type="match status" value="1"/>
</dbReference>
<dbReference type="Proteomes" id="UP000254834">
    <property type="component" value="Chromosome"/>
</dbReference>
<dbReference type="InterPro" id="IPR034704">
    <property type="entry name" value="Ribosomal_bL28/bL31-like_sf"/>
</dbReference>
<dbReference type="PANTHER" id="PTHR33280">
    <property type="entry name" value="50S RIBOSOMAL PROTEIN L31, CHLOROPLASTIC"/>
    <property type="match status" value="1"/>
</dbReference>
<feature type="binding site" evidence="7">
    <location>
        <position position="16"/>
    </location>
    <ligand>
        <name>Zn(2+)</name>
        <dbReference type="ChEBI" id="CHEBI:29105"/>
    </ligand>
</feature>
<dbReference type="InterPro" id="IPR027491">
    <property type="entry name" value="Ribosomal_bL31_A"/>
</dbReference>
<dbReference type="PANTHER" id="PTHR33280:SF6">
    <property type="entry name" value="LARGE RIBOSOMAL SUBUNIT PROTEIN BL31A"/>
    <property type="match status" value="1"/>
</dbReference>
<evidence type="ECO:0000256" key="3">
    <source>
        <dbReference type="ARBA" id="ARBA00022884"/>
    </source>
</evidence>
<dbReference type="PRINTS" id="PR01249">
    <property type="entry name" value="RIBOSOMALL31"/>
</dbReference>
<evidence type="ECO:0000256" key="5">
    <source>
        <dbReference type="ARBA" id="ARBA00023274"/>
    </source>
</evidence>
<dbReference type="NCBIfam" id="NF000612">
    <property type="entry name" value="PRK00019.1"/>
    <property type="match status" value="1"/>
</dbReference>
<keyword evidence="7" id="KW-0862">Zinc</keyword>
<protein>
    <recommendedName>
        <fullName evidence="6 7">Large ribosomal subunit protein bL31</fullName>
    </recommendedName>
</protein>
<feature type="binding site" evidence="7">
    <location>
        <position position="18"/>
    </location>
    <ligand>
        <name>Zn(2+)</name>
        <dbReference type="ChEBI" id="CHEBI:29105"/>
    </ligand>
</feature>
<comment type="similarity">
    <text evidence="1 7">Belongs to the bacterial ribosomal protein bL31 family. Type A subfamily.</text>
</comment>
<dbReference type="InterPro" id="IPR002150">
    <property type="entry name" value="Ribosomal_bL31"/>
</dbReference>
<keyword evidence="5 7" id="KW-0687">Ribonucleoprotein</keyword>